<dbReference type="AlphaFoldDB" id="A0A182MWL1"/>
<evidence type="ECO:0000313" key="3">
    <source>
        <dbReference type="EnsemblMetazoa" id="ACUA028051-PA"/>
    </source>
</evidence>
<dbReference type="EnsemblMetazoa" id="ACUA028051-RA">
    <property type="protein sequence ID" value="ACUA028051-PA"/>
    <property type="gene ID" value="ACUA028051"/>
</dbReference>
<feature type="transmembrane region" description="Helical" evidence="2">
    <location>
        <begin position="12"/>
        <end position="39"/>
    </location>
</feature>
<keyword evidence="2" id="KW-1133">Transmembrane helix</keyword>
<evidence type="ECO:0000313" key="4">
    <source>
        <dbReference type="Proteomes" id="UP000075883"/>
    </source>
</evidence>
<feature type="region of interest" description="Disordered" evidence="1">
    <location>
        <begin position="79"/>
        <end position="105"/>
    </location>
</feature>
<keyword evidence="2" id="KW-0812">Transmembrane</keyword>
<sequence>MRLVWSTGLYYATVHSLLVSYCPHYGYWVLIFTFVNALLEKNVASLMSFGCFGSESTFFRDAHCKWFGGFNKRYSTAKEANEPSTLTTVPSPAPESERDTTHSSK</sequence>
<dbReference type="VEuPathDB" id="VectorBase:ACUA028051"/>
<dbReference type="EMBL" id="AXCM01009546">
    <property type="status" value="NOT_ANNOTATED_CDS"/>
    <property type="molecule type" value="Genomic_DNA"/>
</dbReference>
<organism evidence="3 4">
    <name type="scientific">Anopheles culicifacies</name>
    <dbReference type="NCBI Taxonomy" id="139723"/>
    <lineage>
        <taxon>Eukaryota</taxon>
        <taxon>Metazoa</taxon>
        <taxon>Ecdysozoa</taxon>
        <taxon>Arthropoda</taxon>
        <taxon>Hexapoda</taxon>
        <taxon>Insecta</taxon>
        <taxon>Pterygota</taxon>
        <taxon>Neoptera</taxon>
        <taxon>Endopterygota</taxon>
        <taxon>Diptera</taxon>
        <taxon>Nematocera</taxon>
        <taxon>Culicoidea</taxon>
        <taxon>Culicidae</taxon>
        <taxon>Anophelinae</taxon>
        <taxon>Anopheles</taxon>
        <taxon>culicifacies species complex</taxon>
    </lineage>
</organism>
<proteinExistence type="predicted"/>
<keyword evidence="2" id="KW-0472">Membrane</keyword>
<reference evidence="4" key="1">
    <citation type="submission" date="2013-09" db="EMBL/GenBank/DDBJ databases">
        <title>The Genome Sequence of Anopheles culicifacies species A.</title>
        <authorList>
            <consortium name="The Broad Institute Genomics Platform"/>
            <person name="Neafsey D.E."/>
            <person name="Besansky N."/>
            <person name="Howell P."/>
            <person name="Walton C."/>
            <person name="Young S.K."/>
            <person name="Zeng Q."/>
            <person name="Gargeya S."/>
            <person name="Fitzgerald M."/>
            <person name="Haas B."/>
            <person name="Abouelleil A."/>
            <person name="Allen A.W."/>
            <person name="Alvarado L."/>
            <person name="Arachchi H.M."/>
            <person name="Berlin A.M."/>
            <person name="Chapman S.B."/>
            <person name="Gainer-Dewar J."/>
            <person name="Goldberg J."/>
            <person name="Griggs A."/>
            <person name="Gujja S."/>
            <person name="Hansen M."/>
            <person name="Howarth C."/>
            <person name="Imamovic A."/>
            <person name="Ireland A."/>
            <person name="Larimer J."/>
            <person name="McCowan C."/>
            <person name="Murphy C."/>
            <person name="Pearson M."/>
            <person name="Poon T.W."/>
            <person name="Priest M."/>
            <person name="Roberts A."/>
            <person name="Saif S."/>
            <person name="Shea T."/>
            <person name="Sisk P."/>
            <person name="Sykes S."/>
            <person name="Wortman J."/>
            <person name="Nusbaum C."/>
            <person name="Birren B."/>
        </authorList>
    </citation>
    <scope>NUCLEOTIDE SEQUENCE [LARGE SCALE GENOMIC DNA]</scope>
    <source>
        <strain evidence="4">A-37</strain>
    </source>
</reference>
<dbReference type="Proteomes" id="UP000075883">
    <property type="component" value="Unassembled WGS sequence"/>
</dbReference>
<keyword evidence="4" id="KW-1185">Reference proteome</keyword>
<protein>
    <submittedName>
        <fullName evidence="3">Uncharacterized protein</fullName>
    </submittedName>
</protein>
<evidence type="ECO:0000256" key="2">
    <source>
        <dbReference type="SAM" id="Phobius"/>
    </source>
</evidence>
<reference evidence="3" key="2">
    <citation type="submission" date="2020-05" db="UniProtKB">
        <authorList>
            <consortium name="EnsemblMetazoa"/>
        </authorList>
    </citation>
    <scope>IDENTIFICATION</scope>
    <source>
        <strain evidence="3">A-37</strain>
    </source>
</reference>
<evidence type="ECO:0000256" key="1">
    <source>
        <dbReference type="SAM" id="MobiDB-lite"/>
    </source>
</evidence>
<name>A0A182MWL1_9DIPT</name>
<feature type="compositionally biased region" description="Basic and acidic residues" evidence="1">
    <location>
        <begin position="95"/>
        <end position="105"/>
    </location>
</feature>
<accession>A0A182MWL1</accession>